<name>A0A182T2P7_9DIPT</name>
<dbReference type="PANTHER" id="PTHR46455">
    <property type="entry name" value="SET AND MYND DOMAIN CONTAINING, ARTHROPOD-SPECIFIC, MEMBER 4, ISOFORM A"/>
    <property type="match status" value="1"/>
</dbReference>
<evidence type="ECO:0000313" key="1">
    <source>
        <dbReference type="EnsemblMetazoa" id="AMAM018405-PA"/>
    </source>
</evidence>
<protein>
    <submittedName>
        <fullName evidence="1">Uncharacterized protein</fullName>
    </submittedName>
</protein>
<dbReference type="Proteomes" id="UP000075901">
    <property type="component" value="Unassembled WGS sequence"/>
</dbReference>
<keyword evidence="2" id="KW-1185">Reference proteome</keyword>
<proteinExistence type="predicted"/>
<dbReference type="AlphaFoldDB" id="A0A182T2P7"/>
<dbReference type="VEuPathDB" id="VectorBase:AMAM018405"/>
<reference evidence="1" key="2">
    <citation type="submission" date="2020-05" db="UniProtKB">
        <authorList>
            <consortium name="EnsemblMetazoa"/>
        </authorList>
    </citation>
    <scope>IDENTIFICATION</scope>
    <source>
        <strain evidence="1">maculatus3</strain>
    </source>
</reference>
<dbReference type="Gene3D" id="1.25.40.10">
    <property type="entry name" value="Tetratricopeptide repeat domain"/>
    <property type="match status" value="1"/>
</dbReference>
<dbReference type="PANTHER" id="PTHR46455:SF1">
    <property type="entry name" value="SET AND MYND DOMAIN CONTAINING, ARTHROPOD-SPECIFIC, MEMBER 2"/>
    <property type="match status" value="1"/>
</dbReference>
<reference evidence="2" key="1">
    <citation type="submission" date="2013-09" db="EMBL/GenBank/DDBJ databases">
        <title>The Genome Sequence of Anopheles maculatus species B.</title>
        <authorList>
            <consortium name="The Broad Institute Genomics Platform"/>
            <person name="Neafsey D.E."/>
            <person name="Besansky N."/>
            <person name="Howell P."/>
            <person name="Walton C."/>
            <person name="Young S.K."/>
            <person name="Zeng Q."/>
            <person name="Gargeya S."/>
            <person name="Fitzgerald M."/>
            <person name="Haas B."/>
            <person name="Abouelleil A."/>
            <person name="Allen A.W."/>
            <person name="Alvarado L."/>
            <person name="Arachchi H.M."/>
            <person name="Berlin A.M."/>
            <person name="Chapman S.B."/>
            <person name="Gainer-Dewar J."/>
            <person name="Goldberg J."/>
            <person name="Griggs A."/>
            <person name="Gujja S."/>
            <person name="Hansen M."/>
            <person name="Howarth C."/>
            <person name="Imamovic A."/>
            <person name="Ireland A."/>
            <person name="Larimer J."/>
            <person name="McCowan C."/>
            <person name="Murphy C."/>
            <person name="Pearson M."/>
            <person name="Poon T.W."/>
            <person name="Priest M."/>
            <person name="Roberts A."/>
            <person name="Saif S."/>
            <person name="Shea T."/>
            <person name="Sisk P."/>
            <person name="Sykes S."/>
            <person name="Wortman J."/>
            <person name="Nusbaum C."/>
            <person name="Birren B."/>
        </authorList>
    </citation>
    <scope>NUCLEOTIDE SEQUENCE [LARGE SCALE GENOMIC DNA]</scope>
    <source>
        <strain evidence="2">maculatus3</strain>
    </source>
</reference>
<organism evidence="1 2">
    <name type="scientific">Anopheles maculatus</name>
    <dbReference type="NCBI Taxonomy" id="74869"/>
    <lineage>
        <taxon>Eukaryota</taxon>
        <taxon>Metazoa</taxon>
        <taxon>Ecdysozoa</taxon>
        <taxon>Arthropoda</taxon>
        <taxon>Hexapoda</taxon>
        <taxon>Insecta</taxon>
        <taxon>Pterygota</taxon>
        <taxon>Neoptera</taxon>
        <taxon>Endopterygota</taxon>
        <taxon>Diptera</taxon>
        <taxon>Nematocera</taxon>
        <taxon>Culicoidea</taxon>
        <taxon>Culicidae</taxon>
        <taxon>Anophelinae</taxon>
        <taxon>Anopheles</taxon>
        <taxon>Anopheles maculatus group</taxon>
    </lineage>
</organism>
<dbReference type="EnsemblMetazoa" id="AMAM018405-RA">
    <property type="protein sequence ID" value="AMAM018405-PA"/>
    <property type="gene ID" value="AMAM018405"/>
</dbReference>
<dbReference type="InterPro" id="IPR053010">
    <property type="entry name" value="SET_SmydA-8"/>
</dbReference>
<dbReference type="InterPro" id="IPR011990">
    <property type="entry name" value="TPR-like_helical_dom_sf"/>
</dbReference>
<accession>A0A182T2P7</accession>
<evidence type="ECO:0000313" key="2">
    <source>
        <dbReference type="Proteomes" id="UP000075901"/>
    </source>
</evidence>
<sequence length="207" mass="23385">AKCFDCACERCTDPTEHGTHASGFRCPNCRRAPSFVLAAEPTNYRTVWRCQNRRCSYQERPEQYVARCERLQQELLALDRTDPSGYESFLTRHEPSLHPWNAYILQAKYALTQLLSSARATNCPTKEVPTRRTVELCRDLLAVADRLEPGYGTFRTKLLLELSAALGTLQSLGVLSDPERQERSTVRAELERIAKTDPTVDVSSFGG</sequence>